<organism evidence="8 9">
    <name type="scientific">Actinomycetospora aeridis</name>
    <dbReference type="NCBI Taxonomy" id="3129231"/>
    <lineage>
        <taxon>Bacteria</taxon>
        <taxon>Bacillati</taxon>
        <taxon>Actinomycetota</taxon>
        <taxon>Actinomycetes</taxon>
        <taxon>Pseudonocardiales</taxon>
        <taxon>Pseudonocardiaceae</taxon>
        <taxon>Actinomycetospora</taxon>
    </lineage>
</organism>
<accession>A0ABU8N8I7</accession>
<evidence type="ECO:0000313" key="9">
    <source>
        <dbReference type="Proteomes" id="UP001370100"/>
    </source>
</evidence>
<evidence type="ECO:0000256" key="5">
    <source>
        <dbReference type="ARBA" id="ARBA00022989"/>
    </source>
</evidence>
<gene>
    <name evidence="8" type="ORF">WCD41_16220</name>
</gene>
<feature type="transmembrane region" description="Helical" evidence="7">
    <location>
        <begin position="157"/>
        <end position="176"/>
    </location>
</feature>
<evidence type="ECO:0000256" key="7">
    <source>
        <dbReference type="SAM" id="Phobius"/>
    </source>
</evidence>
<feature type="transmembrane region" description="Helical" evidence="7">
    <location>
        <begin position="297"/>
        <end position="321"/>
    </location>
</feature>
<feature type="transmembrane region" description="Helical" evidence="7">
    <location>
        <begin position="466"/>
        <end position="491"/>
    </location>
</feature>
<dbReference type="Proteomes" id="UP001370100">
    <property type="component" value="Unassembled WGS sequence"/>
</dbReference>
<proteinExistence type="inferred from homology"/>
<evidence type="ECO:0000256" key="2">
    <source>
        <dbReference type="ARBA" id="ARBA00007430"/>
    </source>
</evidence>
<feature type="transmembrane region" description="Helical" evidence="7">
    <location>
        <begin position="360"/>
        <end position="380"/>
    </location>
</feature>
<comment type="subcellular location">
    <subcellularLocation>
        <location evidence="1">Cell membrane</location>
        <topology evidence="1">Multi-pass membrane protein</topology>
    </subcellularLocation>
</comment>
<feature type="transmembrane region" description="Helical" evidence="7">
    <location>
        <begin position="414"/>
        <end position="438"/>
    </location>
</feature>
<keyword evidence="6 7" id="KW-0472">Membrane</keyword>
<feature type="transmembrane region" description="Helical" evidence="7">
    <location>
        <begin position="327"/>
        <end position="348"/>
    </location>
</feature>
<feature type="transmembrane region" description="Helical" evidence="7">
    <location>
        <begin position="47"/>
        <end position="73"/>
    </location>
</feature>
<keyword evidence="9" id="KW-1185">Reference proteome</keyword>
<keyword evidence="4 7" id="KW-0812">Transmembrane</keyword>
<sequence length="498" mass="52241">MTSGAVGPLGATLRKGAVLSAAALVLVQVLSFVQTVLLARLLSPTEIGLYAAGTVIAGFLANFSEGGLGGAVVQREGELDRAAETAFWANVITGVLMASAVVAASGFIGEFFRSDVVGLIAAISAGTLFLHALTHVPDALMQRRFNFKRRLILDPGTVLTFATVSVTLAALGYGVWSMVIASYASQFVWVACSFGLSGWRPGRHRPSYRIWRELARFAFPLVLEAVGERTREVAETALVGRSMNEAALGNYRYGQRLSKLPGLAIVQVGSYVLFPAFSRIAGDTDRLRIAFLRALRWIWLAAVPVAVLAVALGIPAVVLLLGEEWRGAGVALVAMSGYGVGVALQAVAGETLKGIGRTQLLNWVTGVDLVFGIGLLVLLLPLGLVGVGLAITVAALAGGTVTLVLAVRAIAMPWGAVLGVLWPPVVAAVIPGVLLWLLEHSVVHADLDGALGGILELVAEVGLFSVLYLVGIRVLAPSSFSVISSTALRLLRRVRRAS</sequence>
<feature type="transmembrane region" description="Helical" evidence="7">
    <location>
        <begin position="85"/>
        <end position="104"/>
    </location>
</feature>
<evidence type="ECO:0000256" key="3">
    <source>
        <dbReference type="ARBA" id="ARBA00022475"/>
    </source>
</evidence>
<evidence type="ECO:0000256" key="1">
    <source>
        <dbReference type="ARBA" id="ARBA00004651"/>
    </source>
</evidence>
<feature type="transmembrane region" description="Helical" evidence="7">
    <location>
        <begin position="116"/>
        <end position="136"/>
    </location>
</feature>
<dbReference type="PANTHER" id="PTHR30250">
    <property type="entry name" value="PST FAMILY PREDICTED COLANIC ACID TRANSPORTER"/>
    <property type="match status" value="1"/>
</dbReference>
<feature type="transmembrane region" description="Helical" evidence="7">
    <location>
        <begin position="386"/>
        <end position="407"/>
    </location>
</feature>
<evidence type="ECO:0000313" key="8">
    <source>
        <dbReference type="EMBL" id="MEJ2888008.1"/>
    </source>
</evidence>
<reference evidence="8 9" key="1">
    <citation type="submission" date="2024-03" db="EMBL/GenBank/DDBJ databases">
        <title>Actinomycetospora sp. OC33-EN06, a novel actinomycete isolated from wild orchid (Aerides multiflora).</title>
        <authorList>
            <person name="Suriyachadkun C."/>
        </authorList>
    </citation>
    <scope>NUCLEOTIDE SEQUENCE [LARGE SCALE GENOMIC DNA]</scope>
    <source>
        <strain evidence="8 9">OC33-EN06</strain>
    </source>
</reference>
<keyword evidence="3" id="KW-1003">Cell membrane</keyword>
<protein>
    <submittedName>
        <fullName evidence="8">Oligosaccharide flippase family protein</fullName>
    </submittedName>
</protein>
<dbReference type="RefSeq" id="WP_337714499.1">
    <property type="nucleotide sequence ID" value="NZ_JBBEGL010000004.1"/>
</dbReference>
<keyword evidence="5 7" id="KW-1133">Transmembrane helix</keyword>
<name>A0ABU8N8I7_9PSEU</name>
<dbReference type="PANTHER" id="PTHR30250:SF10">
    <property type="entry name" value="LIPOPOLYSACCHARIDE BIOSYNTHESIS PROTEIN WZXC"/>
    <property type="match status" value="1"/>
</dbReference>
<dbReference type="Pfam" id="PF13440">
    <property type="entry name" value="Polysacc_synt_3"/>
    <property type="match status" value="1"/>
</dbReference>
<evidence type="ECO:0000256" key="4">
    <source>
        <dbReference type="ARBA" id="ARBA00022692"/>
    </source>
</evidence>
<comment type="caution">
    <text evidence="8">The sequence shown here is derived from an EMBL/GenBank/DDBJ whole genome shotgun (WGS) entry which is preliminary data.</text>
</comment>
<dbReference type="InterPro" id="IPR050833">
    <property type="entry name" value="Poly_Biosynth_Transport"/>
</dbReference>
<dbReference type="EMBL" id="JBBEGL010000004">
    <property type="protein sequence ID" value="MEJ2888008.1"/>
    <property type="molecule type" value="Genomic_DNA"/>
</dbReference>
<evidence type="ECO:0000256" key="6">
    <source>
        <dbReference type="ARBA" id="ARBA00023136"/>
    </source>
</evidence>
<comment type="similarity">
    <text evidence="2">Belongs to the polysaccharide synthase family.</text>
</comment>